<protein>
    <submittedName>
        <fullName evidence="9">Tripartite motif containing 15</fullName>
    </submittedName>
</protein>
<dbReference type="Gene3D" id="2.60.120.920">
    <property type="match status" value="1"/>
</dbReference>
<dbReference type="InterPro" id="IPR003877">
    <property type="entry name" value="SPRY_dom"/>
</dbReference>
<dbReference type="Gene3D" id="3.30.160.60">
    <property type="entry name" value="Classic Zinc Finger"/>
    <property type="match status" value="1"/>
</dbReference>
<dbReference type="PROSITE" id="PS50188">
    <property type="entry name" value="B302_SPRY"/>
    <property type="match status" value="1"/>
</dbReference>
<evidence type="ECO:0000259" key="6">
    <source>
        <dbReference type="PROSITE" id="PS50089"/>
    </source>
</evidence>
<evidence type="ECO:0000259" key="8">
    <source>
        <dbReference type="PROSITE" id="PS50188"/>
    </source>
</evidence>
<feature type="domain" description="B30.2/SPRY" evidence="8">
    <location>
        <begin position="265"/>
        <end position="454"/>
    </location>
</feature>
<dbReference type="PANTHER" id="PTHR24103">
    <property type="entry name" value="E3 UBIQUITIN-PROTEIN LIGASE TRIM"/>
    <property type="match status" value="1"/>
</dbReference>
<dbReference type="InterPro" id="IPR018957">
    <property type="entry name" value="Znf_C3HC4_RING-type"/>
</dbReference>
<dbReference type="Pfam" id="PF00643">
    <property type="entry name" value="zf-B_box"/>
    <property type="match status" value="1"/>
</dbReference>
<dbReference type="InterPro" id="IPR000315">
    <property type="entry name" value="Znf_B-box"/>
</dbReference>
<dbReference type="InterPro" id="IPR017907">
    <property type="entry name" value="Znf_RING_CS"/>
</dbReference>
<reference evidence="9" key="3">
    <citation type="submission" date="2025-09" db="UniProtKB">
        <authorList>
            <consortium name="Ensembl"/>
        </authorList>
    </citation>
    <scope>IDENTIFICATION</scope>
</reference>
<keyword evidence="4" id="KW-0862">Zinc</keyword>
<keyword evidence="10" id="KW-1185">Reference proteome</keyword>
<dbReference type="SUPFAM" id="SSF57845">
    <property type="entry name" value="B-box zinc-binding domain"/>
    <property type="match status" value="1"/>
</dbReference>
<dbReference type="SUPFAM" id="SSF49899">
    <property type="entry name" value="Concanavalin A-like lectins/glucanases"/>
    <property type="match status" value="1"/>
</dbReference>
<dbReference type="SMART" id="SM00449">
    <property type="entry name" value="SPRY"/>
    <property type="match status" value="1"/>
</dbReference>
<sequence length="454" mass="50861">MMAPAPSHEDTCPACKGPPKDAVTVACGHPFCRLCLLPPTGMGAQPSCQVLLCPPCREKGHEDPVSVPVPLGTLEEMQCEEHGEKVLFFCGRDAELLCARCREGPSHQAHSVRLLDGAAQPSRVRSLRSQLEALRVEREETEDMKRQEDPKFQMLLVKTRSSWWKLFEKLQQELGEQRRLLLARLSELEVQLCQEREEYASRFSEEVARLGAAAQELAMYALFLWQDVRVGQSRCEKTFVSPETISPALVKKIQEVHRKILPLPEMLRTFSESLVHHLETDSGAGTGDPPAVSGSTALSEDRKPMRFTRNQQDLPRCPRSSEGVPAPGVLGSKGFTWGKVYWEVEVDREGCCLVGVARDSVKRKGDVSLRPEDGVWALRLSSAGIWANTDPEAELFPALRPRRVGIALDYEGGTVTFTNAESQELIYTFTATFTRRLVPFLWLKWPGTRLMLRP</sequence>
<dbReference type="PROSITE" id="PS00518">
    <property type="entry name" value="ZF_RING_1"/>
    <property type="match status" value="1"/>
</dbReference>
<dbReference type="AlphaFoldDB" id="A0A673T2V4"/>
<comment type="similarity">
    <text evidence="1">Belongs to the TRIM/RBCC family.</text>
</comment>
<name>A0A673T2V4_SURSU</name>
<dbReference type="PROSITE" id="PS50119">
    <property type="entry name" value="ZF_BBOX"/>
    <property type="match status" value="1"/>
</dbReference>
<proteinExistence type="inferred from homology"/>
<evidence type="ECO:0000313" key="9">
    <source>
        <dbReference type="Ensembl" id="ENSSSUP00005003830.1"/>
    </source>
</evidence>
<evidence type="ECO:0000313" key="10">
    <source>
        <dbReference type="Proteomes" id="UP000472268"/>
    </source>
</evidence>
<dbReference type="InterPro" id="IPR013320">
    <property type="entry name" value="ConA-like_dom_sf"/>
</dbReference>
<dbReference type="InterPro" id="IPR001841">
    <property type="entry name" value="Znf_RING"/>
</dbReference>
<dbReference type="Proteomes" id="UP000472268">
    <property type="component" value="Chromosome 7"/>
</dbReference>
<dbReference type="PROSITE" id="PS50089">
    <property type="entry name" value="ZF_RING_2"/>
    <property type="match status" value="1"/>
</dbReference>
<dbReference type="PRINTS" id="PR01407">
    <property type="entry name" value="BUTYPHLNCDUF"/>
</dbReference>
<dbReference type="OMA" id="EDTKCRE"/>
<accession>A0A673T2V4</accession>
<evidence type="ECO:0000256" key="3">
    <source>
        <dbReference type="ARBA" id="ARBA00022771"/>
    </source>
</evidence>
<dbReference type="Gene3D" id="3.30.40.10">
    <property type="entry name" value="Zinc/RING finger domain, C3HC4 (zinc finger)"/>
    <property type="match status" value="1"/>
</dbReference>
<evidence type="ECO:0000256" key="4">
    <source>
        <dbReference type="ARBA" id="ARBA00022833"/>
    </source>
</evidence>
<feature type="domain" description="RING-type" evidence="6">
    <location>
        <begin position="12"/>
        <end position="57"/>
    </location>
</feature>
<dbReference type="InterPro" id="IPR043136">
    <property type="entry name" value="B30.2/SPRY_sf"/>
</dbReference>
<evidence type="ECO:0000259" key="7">
    <source>
        <dbReference type="PROSITE" id="PS50119"/>
    </source>
</evidence>
<evidence type="ECO:0000256" key="5">
    <source>
        <dbReference type="PROSITE-ProRule" id="PRU00024"/>
    </source>
</evidence>
<evidence type="ECO:0000256" key="1">
    <source>
        <dbReference type="ARBA" id="ARBA00008518"/>
    </source>
</evidence>
<dbReference type="GO" id="GO:0008270">
    <property type="term" value="F:zinc ion binding"/>
    <property type="evidence" value="ECO:0007669"/>
    <property type="project" value="UniProtKB-KW"/>
</dbReference>
<dbReference type="Pfam" id="PF00622">
    <property type="entry name" value="SPRY"/>
    <property type="match status" value="1"/>
</dbReference>
<organism evidence="9 10">
    <name type="scientific">Suricata suricatta</name>
    <name type="common">Meerkat</name>
    <dbReference type="NCBI Taxonomy" id="37032"/>
    <lineage>
        <taxon>Eukaryota</taxon>
        <taxon>Metazoa</taxon>
        <taxon>Chordata</taxon>
        <taxon>Craniata</taxon>
        <taxon>Vertebrata</taxon>
        <taxon>Euteleostomi</taxon>
        <taxon>Mammalia</taxon>
        <taxon>Eutheria</taxon>
        <taxon>Laurasiatheria</taxon>
        <taxon>Carnivora</taxon>
        <taxon>Feliformia</taxon>
        <taxon>Herpestidae</taxon>
        <taxon>Suricata</taxon>
    </lineage>
</organism>
<dbReference type="Pfam" id="PF00097">
    <property type="entry name" value="zf-C3HC4"/>
    <property type="match status" value="1"/>
</dbReference>
<dbReference type="InterPro" id="IPR050143">
    <property type="entry name" value="TRIM/RBCC"/>
</dbReference>
<evidence type="ECO:0000256" key="2">
    <source>
        <dbReference type="ARBA" id="ARBA00022723"/>
    </source>
</evidence>
<reference evidence="9 10" key="1">
    <citation type="submission" date="2019-05" db="EMBL/GenBank/DDBJ databases">
        <title>A Chromosome-scale Meerkat (S. suricatta) Genome Assembly.</title>
        <authorList>
            <person name="Dudchenko O."/>
            <person name="Lieberman Aiden E."/>
            <person name="Tung J."/>
            <person name="Barreiro L.B."/>
            <person name="Clutton-Brock T.H."/>
        </authorList>
    </citation>
    <scope>NUCLEOTIDE SEQUENCE [LARGE SCALE GENOMIC DNA]</scope>
</reference>
<keyword evidence="3 5" id="KW-0863">Zinc-finger</keyword>
<reference evidence="9" key="2">
    <citation type="submission" date="2025-08" db="UniProtKB">
        <authorList>
            <consortium name="Ensembl"/>
        </authorList>
    </citation>
    <scope>IDENTIFICATION</scope>
</reference>
<feature type="domain" description="B box-type" evidence="7">
    <location>
        <begin position="74"/>
        <end position="115"/>
    </location>
</feature>
<keyword evidence="2" id="KW-0479">Metal-binding</keyword>
<dbReference type="InterPro" id="IPR013083">
    <property type="entry name" value="Znf_RING/FYVE/PHD"/>
</dbReference>
<dbReference type="InterPro" id="IPR003879">
    <property type="entry name" value="Butyrophylin_SPRY"/>
</dbReference>
<dbReference type="SMART" id="SM00336">
    <property type="entry name" value="BBOX"/>
    <property type="match status" value="1"/>
</dbReference>
<dbReference type="InterPro" id="IPR001870">
    <property type="entry name" value="B30.2/SPRY"/>
</dbReference>
<dbReference type="SUPFAM" id="SSF57850">
    <property type="entry name" value="RING/U-box"/>
    <property type="match status" value="1"/>
</dbReference>
<dbReference type="Ensembl" id="ENSSSUT00005004432.1">
    <property type="protein sequence ID" value="ENSSSUP00005003830.1"/>
    <property type="gene ID" value="ENSSSUG00005002489.1"/>
</dbReference>